<dbReference type="AlphaFoldDB" id="A0AAW1JKH7"/>
<comment type="caution">
    <text evidence="3">The sequence shown here is derived from an EMBL/GenBank/DDBJ whole genome shotgun (WGS) entry which is preliminary data.</text>
</comment>
<reference evidence="3 4" key="1">
    <citation type="submission" date="2024-03" db="EMBL/GenBank/DDBJ databases">
        <title>WGS assembly of Saponaria officinalis var. Norfolk2.</title>
        <authorList>
            <person name="Jenkins J."/>
            <person name="Shu S."/>
            <person name="Grimwood J."/>
            <person name="Barry K."/>
            <person name="Goodstein D."/>
            <person name="Schmutz J."/>
            <person name="Leebens-Mack J."/>
            <person name="Osbourn A."/>
        </authorList>
    </citation>
    <scope>NUCLEOTIDE SEQUENCE [LARGE SCALE GENOMIC DNA]</scope>
    <source>
        <strain evidence="4">cv. Norfolk2</strain>
        <strain evidence="3">JIC</strain>
        <tissue evidence="3">Leaf</tissue>
    </source>
</reference>
<feature type="domain" description="PI4-kinase N-terminal" evidence="2">
    <location>
        <begin position="1"/>
        <end position="66"/>
    </location>
</feature>
<evidence type="ECO:0000259" key="2">
    <source>
        <dbReference type="Pfam" id="PF19274"/>
    </source>
</evidence>
<accession>A0AAW1JKH7</accession>
<dbReference type="EMBL" id="JBDFQZ010000007">
    <property type="protein sequence ID" value="KAK9705233.1"/>
    <property type="molecule type" value="Genomic_DNA"/>
</dbReference>
<dbReference type="EMBL" id="JBDFQZ010000007">
    <property type="protein sequence ID" value="KAK9705234.1"/>
    <property type="molecule type" value="Genomic_DNA"/>
</dbReference>
<dbReference type="InterPro" id="IPR045495">
    <property type="entry name" value="PI4K_N"/>
</dbReference>
<comment type="similarity">
    <text evidence="1">Belongs to the PI3/PI4-kinase family. Type III PI4K subfamily.</text>
</comment>
<proteinExistence type="inferred from homology"/>
<evidence type="ECO:0000313" key="4">
    <source>
        <dbReference type="Proteomes" id="UP001443914"/>
    </source>
</evidence>
<evidence type="ECO:0000256" key="1">
    <source>
        <dbReference type="ARBA" id="ARBA00006209"/>
    </source>
</evidence>
<dbReference type="Pfam" id="PF19274">
    <property type="entry name" value="PI4K_N"/>
    <property type="match status" value="1"/>
</dbReference>
<organism evidence="3 4">
    <name type="scientific">Saponaria officinalis</name>
    <name type="common">Common soapwort</name>
    <name type="synonym">Lychnis saponaria</name>
    <dbReference type="NCBI Taxonomy" id="3572"/>
    <lineage>
        <taxon>Eukaryota</taxon>
        <taxon>Viridiplantae</taxon>
        <taxon>Streptophyta</taxon>
        <taxon>Embryophyta</taxon>
        <taxon>Tracheophyta</taxon>
        <taxon>Spermatophyta</taxon>
        <taxon>Magnoliopsida</taxon>
        <taxon>eudicotyledons</taxon>
        <taxon>Gunneridae</taxon>
        <taxon>Pentapetalae</taxon>
        <taxon>Caryophyllales</taxon>
        <taxon>Caryophyllaceae</taxon>
        <taxon>Caryophylleae</taxon>
        <taxon>Saponaria</taxon>
    </lineage>
</organism>
<sequence>MIDAAESCLLSVWRKMRICEELFSCLLSVVSQVAIAHGGQLLRVLLFRLKPLVLTACAQADTWVAARVPCLRVYTGTKMQLNYRQHKCLVRKITMIEDNLEKVRQWWSKIWTWSESFWLNIAWNTYKVPSF</sequence>
<keyword evidence="4" id="KW-1185">Reference proteome</keyword>
<evidence type="ECO:0000313" key="3">
    <source>
        <dbReference type="EMBL" id="KAK9705234.1"/>
    </source>
</evidence>
<gene>
    <name evidence="3" type="ORF">RND81_07G042300</name>
</gene>
<name>A0AAW1JKH7_SAPOF</name>
<dbReference type="Proteomes" id="UP001443914">
    <property type="component" value="Unassembled WGS sequence"/>
</dbReference>
<protein>
    <recommendedName>
        <fullName evidence="2">PI4-kinase N-terminal domain-containing protein</fullName>
    </recommendedName>
</protein>